<dbReference type="CDD" id="cd03789">
    <property type="entry name" value="GT9_LPS_heptosyltransferase"/>
    <property type="match status" value="1"/>
</dbReference>
<dbReference type="GO" id="GO:0009244">
    <property type="term" value="P:lipopolysaccharide core region biosynthetic process"/>
    <property type="evidence" value="ECO:0007669"/>
    <property type="project" value="TreeGrafter"/>
</dbReference>
<dbReference type="GO" id="GO:0005829">
    <property type="term" value="C:cytosol"/>
    <property type="evidence" value="ECO:0007669"/>
    <property type="project" value="TreeGrafter"/>
</dbReference>
<organism evidence="3 4">
    <name type="scientific">Planosporangium flavigriseum</name>
    <dbReference type="NCBI Taxonomy" id="373681"/>
    <lineage>
        <taxon>Bacteria</taxon>
        <taxon>Bacillati</taxon>
        <taxon>Actinomycetota</taxon>
        <taxon>Actinomycetes</taxon>
        <taxon>Micromonosporales</taxon>
        <taxon>Micromonosporaceae</taxon>
        <taxon>Planosporangium</taxon>
    </lineage>
</organism>
<dbReference type="InterPro" id="IPR002201">
    <property type="entry name" value="Glyco_trans_9"/>
</dbReference>
<evidence type="ECO:0008006" key="5">
    <source>
        <dbReference type="Google" id="ProtNLM"/>
    </source>
</evidence>
<dbReference type="PANTHER" id="PTHR30160:SF1">
    <property type="entry name" value="LIPOPOLYSACCHARIDE 1,2-N-ACETYLGLUCOSAMINETRANSFERASE-RELATED"/>
    <property type="match status" value="1"/>
</dbReference>
<protein>
    <recommendedName>
        <fullName evidence="5">ADP-heptose:LPS heptosyltransferase</fullName>
    </recommendedName>
</protein>
<dbReference type="EMBL" id="BONU01000030">
    <property type="protein sequence ID" value="GIG75387.1"/>
    <property type="molecule type" value="Genomic_DNA"/>
</dbReference>
<comment type="caution">
    <text evidence="3">The sequence shown here is derived from an EMBL/GenBank/DDBJ whole genome shotgun (WGS) entry which is preliminary data.</text>
</comment>
<gene>
    <name evidence="3" type="ORF">Pfl04_37910</name>
</gene>
<sequence>MKPVLLALRALGIGDLATAVPALRALRRAFPRHELVLAAPPALTPLAMAIGAVDRAFPTGSFVRDPIDEIRWNARRPDIAVNLHGKGPQSHRALLAADPIRFLAYAQPAAGWPDGPKWNEDEHERDRWCRLLHWHGIPADPDDLAVPAPPPVPEWAGAVVVHPGASGPERRWPVARFAAVARRLAAAGQRVLVSGSPGEAADAQALAAAAGLPPNSVLAGRTDLGALAALVAHARLVICGDTGVAHLATAYGTRSVLLFGPVSPELWGPPPGNDRHTVLWRGPHGLADIGVDDVYVAACAQLEAAAWDGGLDALVPEHGGGVRDAAATR</sequence>
<proteinExistence type="predicted"/>
<evidence type="ECO:0000313" key="3">
    <source>
        <dbReference type="EMBL" id="GIG75387.1"/>
    </source>
</evidence>
<dbReference type="SUPFAM" id="SSF53756">
    <property type="entry name" value="UDP-Glycosyltransferase/glycogen phosphorylase"/>
    <property type="match status" value="1"/>
</dbReference>
<evidence type="ECO:0000256" key="2">
    <source>
        <dbReference type="ARBA" id="ARBA00022679"/>
    </source>
</evidence>
<dbReference type="Gene3D" id="3.40.50.2000">
    <property type="entry name" value="Glycogen Phosphorylase B"/>
    <property type="match status" value="2"/>
</dbReference>
<dbReference type="InterPro" id="IPR051199">
    <property type="entry name" value="LPS_LOS_Heptosyltrfase"/>
</dbReference>
<accession>A0A8J3LMD8</accession>
<evidence type="ECO:0000313" key="4">
    <source>
        <dbReference type="Proteomes" id="UP000653674"/>
    </source>
</evidence>
<reference evidence="3" key="1">
    <citation type="submission" date="2021-01" db="EMBL/GenBank/DDBJ databases">
        <title>Whole genome shotgun sequence of Planosporangium flavigriseum NBRC 105377.</title>
        <authorList>
            <person name="Komaki H."/>
            <person name="Tamura T."/>
        </authorList>
    </citation>
    <scope>NUCLEOTIDE SEQUENCE</scope>
    <source>
        <strain evidence="3">NBRC 105377</strain>
    </source>
</reference>
<dbReference type="RefSeq" id="WP_168072106.1">
    <property type="nucleotide sequence ID" value="NZ_BAAAQJ010000003.1"/>
</dbReference>
<name>A0A8J3LMD8_9ACTN</name>
<keyword evidence="1" id="KW-0328">Glycosyltransferase</keyword>
<dbReference type="AlphaFoldDB" id="A0A8J3LMD8"/>
<dbReference type="PANTHER" id="PTHR30160">
    <property type="entry name" value="TETRAACYLDISACCHARIDE 4'-KINASE-RELATED"/>
    <property type="match status" value="1"/>
</dbReference>
<keyword evidence="4" id="KW-1185">Reference proteome</keyword>
<dbReference type="Proteomes" id="UP000653674">
    <property type="component" value="Unassembled WGS sequence"/>
</dbReference>
<dbReference type="GO" id="GO:0008713">
    <property type="term" value="F:ADP-heptose-lipopolysaccharide heptosyltransferase activity"/>
    <property type="evidence" value="ECO:0007669"/>
    <property type="project" value="TreeGrafter"/>
</dbReference>
<keyword evidence="2" id="KW-0808">Transferase</keyword>
<dbReference type="Pfam" id="PF01075">
    <property type="entry name" value="Glyco_transf_9"/>
    <property type="match status" value="1"/>
</dbReference>
<evidence type="ECO:0000256" key="1">
    <source>
        <dbReference type="ARBA" id="ARBA00022676"/>
    </source>
</evidence>